<protein>
    <submittedName>
        <fullName evidence="1">Uncharacterized protein</fullName>
    </submittedName>
</protein>
<evidence type="ECO:0000313" key="2">
    <source>
        <dbReference type="Proteomes" id="UP000800036"/>
    </source>
</evidence>
<proteinExistence type="predicted"/>
<dbReference type="EMBL" id="ML976736">
    <property type="protein sequence ID" value="KAF1967162.1"/>
    <property type="molecule type" value="Genomic_DNA"/>
</dbReference>
<name>A0A6A5UTU7_9PLEO</name>
<dbReference type="Proteomes" id="UP000800036">
    <property type="component" value="Unassembled WGS sequence"/>
</dbReference>
<organism evidence="1 2">
    <name type="scientific">Bimuria novae-zelandiae CBS 107.79</name>
    <dbReference type="NCBI Taxonomy" id="1447943"/>
    <lineage>
        <taxon>Eukaryota</taxon>
        <taxon>Fungi</taxon>
        <taxon>Dikarya</taxon>
        <taxon>Ascomycota</taxon>
        <taxon>Pezizomycotina</taxon>
        <taxon>Dothideomycetes</taxon>
        <taxon>Pleosporomycetidae</taxon>
        <taxon>Pleosporales</taxon>
        <taxon>Massarineae</taxon>
        <taxon>Didymosphaeriaceae</taxon>
        <taxon>Bimuria</taxon>
    </lineage>
</organism>
<dbReference type="AlphaFoldDB" id="A0A6A5UTU7"/>
<reference evidence="1" key="1">
    <citation type="journal article" date="2020" name="Stud. Mycol.">
        <title>101 Dothideomycetes genomes: a test case for predicting lifestyles and emergence of pathogens.</title>
        <authorList>
            <person name="Haridas S."/>
            <person name="Albert R."/>
            <person name="Binder M."/>
            <person name="Bloem J."/>
            <person name="Labutti K."/>
            <person name="Salamov A."/>
            <person name="Andreopoulos B."/>
            <person name="Baker S."/>
            <person name="Barry K."/>
            <person name="Bills G."/>
            <person name="Bluhm B."/>
            <person name="Cannon C."/>
            <person name="Castanera R."/>
            <person name="Culley D."/>
            <person name="Daum C."/>
            <person name="Ezra D."/>
            <person name="Gonzalez J."/>
            <person name="Henrissat B."/>
            <person name="Kuo A."/>
            <person name="Liang C."/>
            <person name="Lipzen A."/>
            <person name="Lutzoni F."/>
            <person name="Magnuson J."/>
            <person name="Mondo S."/>
            <person name="Nolan M."/>
            <person name="Ohm R."/>
            <person name="Pangilinan J."/>
            <person name="Park H.-J."/>
            <person name="Ramirez L."/>
            <person name="Alfaro M."/>
            <person name="Sun H."/>
            <person name="Tritt A."/>
            <person name="Yoshinaga Y."/>
            <person name="Zwiers L.-H."/>
            <person name="Turgeon B."/>
            <person name="Goodwin S."/>
            <person name="Spatafora J."/>
            <person name="Crous P."/>
            <person name="Grigoriev I."/>
        </authorList>
    </citation>
    <scope>NUCLEOTIDE SEQUENCE</scope>
    <source>
        <strain evidence="1">CBS 107.79</strain>
    </source>
</reference>
<gene>
    <name evidence="1" type="ORF">BU23DRAFT_573436</name>
</gene>
<evidence type="ECO:0000313" key="1">
    <source>
        <dbReference type="EMBL" id="KAF1967162.1"/>
    </source>
</evidence>
<keyword evidence="2" id="KW-1185">Reference proteome</keyword>
<accession>A0A6A5UTU7</accession>
<sequence length="149" mass="17743">MTKIRVYTRYTIDLWSGKPVTIEYKDWGNKTLDHFVFTPKGWAPSYSVRDATEPLEHDVKIYILQSGYREWFGNNNGGDREITVDETWYNRDWNLISPGTPGSIYSSRFEWHTQVEWENEFREYMVGAFRDSVFERKLKGYHCNGDYEG</sequence>